<gene>
    <name evidence="1" type="ORF">GCM10022405_22380</name>
</gene>
<reference evidence="2" key="1">
    <citation type="journal article" date="2019" name="Int. J. Syst. Evol. Microbiol.">
        <title>The Global Catalogue of Microorganisms (GCM) 10K type strain sequencing project: providing services to taxonomists for standard genome sequencing and annotation.</title>
        <authorList>
            <consortium name="The Broad Institute Genomics Platform"/>
            <consortium name="The Broad Institute Genome Sequencing Center for Infectious Disease"/>
            <person name="Wu L."/>
            <person name="Ma J."/>
        </authorList>
    </citation>
    <scope>NUCLEOTIDE SEQUENCE [LARGE SCALE GENOMIC DNA]</scope>
    <source>
        <strain evidence="2">JCM 17201</strain>
    </source>
</reference>
<dbReference type="EMBL" id="BAABDG010000003">
    <property type="protein sequence ID" value="GAA3896682.1"/>
    <property type="molecule type" value="Genomic_DNA"/>
</dbReference>
<proteinExistence type="predicted"/>
<protein>
    <recommendedName>
        <fullName evidence="3">Secreted protein</fullName>
    </recommendedName>
</protein>
<sequence>MMITIWKSWLSLPRAYLCCGVFLSCLSKNNNSGIFCIFKKTVNRNIFITLEGLYVSYVENNADDDLFIDKQYNTTSFSHEYSRYGEFTGT</sequence>
<accession>A0ABP7L9K2</accession>
<dbReference type="Proteomes" id="UP001499994">
    <property type="component" value="Unassembled WGS sequence"/>
</dbReference>
<name>A0ABP7L9K2_9GAMM</name>
<keyword evidence="2" id="KW-1185">Reference proteome</keyword>
<dbReference type="PROSITE" id="PS51257">
    <property type="entry name" value="PROKAR_LIPOPROTEIN"/>
    <property type="match status" value="1"/>
</dbReference>
<comment type="caution">
    <text evidence="1">The sequence shown here is derived from an EMBL/GenBank/DDBJ whole genome shotgun (WGS) entry which is preliminary data.</text>
</comment>
<evidence type="ECO:0000313" key="2">
    <source>
        <dbReference type="Proteomes" id="UP001499994"/>
    </source>
</evidence>
<evidence type="ECO:0008006" key="3">
    <source>
        <dbReference type="Google" id="ProtNLM"/>
    </source>
</evidence>
<organism evidence="1 2">
    <name type="scientific">Gibbsiella dentisursi</name>
    <dbReference type="NCBI Taxonomy" id="796890"/>
    <lineage>
        <taxon>Bacteria</taxon>
        <taxon>Pseudomonadati</taxon>
        <taxon>Pseudomonadota</taxon>
        <taxon>Gammaproteobacteria</taxon>
        <taxon>Enterobacterales</taxon>
        <taxon>Yersiniaceae</taxon>
        <taxon>Gibbsiella</taxon>
    </lineage>
</organism>
<evidence type="ECO:0000313" key="1">
    <source>
        <dbReference type="EMBL" id="GAA3896682.1"/>
    </source>
</evidence>